<dbReference type="Proteomes" id="UP000031970">
    <property type="component" value="Unassembled WGS sequence"/>
</dbReference>
<dbReference type="AlphaFoldDB" id="A0ABD4A021"/>
<evidence type="ECO:0000313" key="2">
    <source>
        <dbReference type="Proteomes" id="UP000031970"/>
    </source>
</evidence>
<dbReference type="RefSeq" id="WP_157680838.1">
    <property type="nucleotide sequence ID" value="NZ_JSXS01000013.1"/>
</dbReference>
<proteinExistence type="predicted"/>
<protein>
    <submittedName>
        <fullName evidence="1">Uncharacterized protein</fullName>
    </submittedName>
</protein>
<evidence type="ECO:0000313" key="1">
    <source>
        <dbReference type="EMBL" id="KIL33460.1"/>
    </source>
</evidence>
<gene>
    <name evidence="1" type="ORF">B4067_4679</name>
</gene>
<sequence length="46" mass="5545">MFVSKKEYDKLKDHVEKLEHTVFNMGVELEKLKDAKRKEEPTVYFS</sequence>
<organism evidence="1 2">
    <name type="scientific">Bacillus subtilis subsp. subtilis</name>
    <dbReference type="NCBI Taxonomy" id="135461"/>
    <lineage>
        <taxon>Bacteria</taxon>
        <taxon>Bacillati</taxon>
        <taxon>Bacillota</taxon>
        <taxon>Bacilli</taxon>
        <taxon>Bacillales</taxon>
        <taxon>Bacillaceae</taxon>
        <taxon>Bacillus</taxon>
    </lineage>
</organism>
<name>A0ABD4A021_BACIU</name>
<comment type="caution">
    <text evidence="1">The sequence shown here is derived from an EMBL/GenBank/DDBJ whole genome shotgun (WGS) entry which is preliminary data.</text>
</comment>
<dbReference type="EMBL" id="JSXS01000013">
    <property type="protein sequence ID" value="KIL33460.1"/>
    <property type="molecule type" value="Genomic_DNA"/>
</dbReference>
<accession>A0ABD4A021</accession>
<reference evidence="1 2" key="1">
    <citation type="submission" date="2014-11" db="EMBL/GenBank/DDBJ databases">
        <title>Draft Genome Sequences of Nine Bacillus subtilis Strains that Form Spores with High Heat-Resistance.</title>
        <authorList>
            <person name="Krawcyk A.O."/>
            <person name="Berendsen E.M."/>
            <person name="de Jong A."/>
            <person name="Holsappel S."/>
            <person name="Eijlander R.T."/>
            <person name="Wells-Bennik M."/>
            <person name="Kuipers O.P."/>
        </authorList>
    </citation>
    <scope>NUCLEOTIDE SEQUENCE [LARGE SCALE GENOMIC DNA]</scope>
    <source>
        <strain evidence="1 2">B4067</strain>
    </source>
</reference>